<keyword evidence="8" id="KW-0472">Membrane</keyword>
<dbReference type="AlphaFoldDB" id="A0A6J7DS58"/>
<protein>
    <submittedName>
        <fullName evidence="10">Unannotated protein</fullName>
    </submittedName>
</protein>
<evidence type="ECO:0000313" key="10">
    <source>
        <dbReference type="EMBL" id="CAB4873511.1"/>
    </source>
</evidence>
<dbReference type="PANTHER" id="PTHR21581">
    <property type="entry name" value="D-ALANYL-D-ALANINE CARBOXYPEPTIDASE"/>
    <property type="match status" value="1"/>
</dbReference>
<dbReference type="GO" id="GO:0009002">
    <property type="term" value="F:serine-type D-Ala-D-Ala carboxypeptidase activity"/>
    <property type="evidence" value="ECO:0007669"/>
    <property type="project" value="InterPro"/>
</dbReference>
<organism evidence="10">
    <name type="scientific">freshwater metagenome</name>
    <dbReference type="NCBI Taxonomy" id="449393"/>
    <lineage>
        <taxon>unclassified sequences</taxon>
        <taxon>metagenomes</taxon>
        <taxon>ecological metagenomes</taxon>
    </lineage>
</organism>
<feature type="compositionally biased region" description="Polar residues" evidence="7">
    <location>
        <begin position="21"/>
        <end position="39"/>
    </location>
</feature>
<evidence type="ECO:0000256" key="4">
    <source>
        <dbReference type="ARBA" id="ARBA00022960"/>
    </source>
</evidence>
<feature type="transmembrane region" description="Helical" evidence="8">
    <location>
        <begin position="372"/>
        <end position="397"/>
    </location>
</feature>
<evidence type="ECO:0000256" key="3">
    <source>
        <dbReference type="ARBA" id="ARBA00022801"/>
    </source>
</evidence>
<feature type="region of interest" description="Disordered" evidence="7">
    <location>
        <begin position="18"/>
        <end position="40"/>
    </location>
</feature>
<keyword evidence="6" id="KW-0961">Cell wall biogenesis/degradation</keyword>
<dbReference type="InterPro" id="IPR001967">
    <property type="entry name" value="Peptidase_S11_N"/>
</dbReference>
<dbReference type="InterPro" id="IPR012338">
    <property type="entry name" value="Beta-lactam/transpept-like"/>
</dbReference>
<gene>
    <name evidence="10" type="ORF">UFOPK3401_00940</name>
</gene>
<reference evidence="10" key="1">
    <citation type="submission" date="2020-05" db="EMBL/GenBank/DDBJ databases">
        <authorList>
            <person name="Chiriac C."/>
            <person name="Salcher M."/>
            <person name="Ghai R."/>
            <person name="Kavagutti S V."/>
        </authorList>
    </citation>
    <scope>NUCLEOTIDE SEQUENCE</scope>
</reference>
<dbReference type="GO" id="GO:0071555">
    <property type="term" value="P:cell wall organization"/>
    <property type="evidence" value="ECO:0007669"/>
    <property type="project" value="UniProtKB-KW"/>
</dbReference>
<evidence type="ECO:0000256" key="1">
    <source>
        <dbReference type="ARBA" id="ARBA00007164"/>
    </source>
</evidence>
<name>A0A6J7DS58_9ZZZZ</name>
<evidence type="ECO:0000256" key="2">
    <source>
        <dbReference type="ARBA" id="ARBA00022729"/>
    </source>
</evidence>
<dbReference type="PRINTS" id="PR00725">
    <property type="entry name" value="DADACBPTASE1"/>
</dbReference>
<dbReference type="GO" id="GO:0009252">
    <property type="term" value="P:peptidoglycan biosynthetic process"/>
    <property type="evidence" value="ECO:0007669"/>
    <property type="project" value="UniProtKB-KW"/>
</dbReference>
<dbReference type="Gene3D" id="3.40.710.10">
    <property type="entry name" value="DD-peptidase/beta-lactamase superfamily"/>
    <property type="match status" value="1"/>
</dbReference>
<comment type="similarity">
    <text evidence="1">Belongs to the peptidase S11 family.</text>
</comment>
<keyword evidence="5" id="KW-0573">Peptidoglycan synthesis</keyword>
<keyword evidence="8" id="KW-0812">Transmembrane</keyword>
<evidence type="ECO:0000256" key="5">
    <source>
        <dbReference type="ARBA" id="ARBA00022984"/>
    </source>
</evidence>
<accession>A0A6J7DS58</accession>
<sequence>MGLPAVMNPAVGQVITGKPTARQSSEQNPSPASTSSSQIIGGPRLNSAAIVVGAGNNVGAFPTVNIESFVVADDTTGGILAAKNAHQKLPPASTLKTLTALTLLPRLHLSDQYQAISQDTTADGSRVGLSAGSHYTFDQLFYAMFLPSANDAATALARARGSVAETVTQMNQEAQRLQALDTTAKNPTGLDADGQVSSAYDLALFGREGLKNPDFARYAATVRTKFPGAEPKSVKTKRSSFSIETENRLMRAGYPGMIGIKTGYTTKAQRTFIGAAQRGDKKLVISMMGNKELTAVDAKRLLDWGFANVDKITTAVGQLVDPLGPAPTYTPYATASTQSEPTLPASARPPTGPESPSPTASQTKPKLSSLKWFVVILGISFSIALALLGYVSNGALARRRIRQRYRR</sequence>
<evidence type="ECO:0000259" key="9">
    <source>
        <dbReference type="Pfam" id="PF00768"/>
    </source>
</evidence>
<keyword evidence="3" id="KW-0378">Hydrolase</keyword>
<feature type="domain" description="Peptidase S11 D-alanyl-D-alanine carboxypeptidase A N-terminal" evidence="9">
    <location>
        <begin position="62"/>
        <end position="291"/>
    </location>
</feature>
<feature type="region of interest" description="Disordered" evidence="7">
    <location>
        <begin position="330"/>
        <end position="364"/>
    </location>
</feature>
<evidence type="ECO:0000256" key="7">
    <source>
        <dbReference type="SAM" id="MobiDB-lite"/>
    </source>
</evidence>
<dbReference type="SUPFAM" id="SSF56601">
    <property type="entry name" value="beta-lactamase/transpeptidase-like"/>
    <property type="match status" value="1"/>
</dbReference>
<keyword evidence="4" id="KW-0133">Cell shape</keyword>
<dbReference type="EMBL" id="CAFBLM010000040">
    <property type="protein sequence ID" value="CAB4873511.1"/>
    <property type="molecule type" value="Genomic_DNA"/>
</dbReference>
<proteinExistence type="inferred from homology"/>
<dbReference type="GO" id="GO:0006508">
    <property type="term" value="P:proteolysis"/>
    <property type="evidence" value="ECO:0007669"/>
    <property type="project" value="InterPro"/>
</dbReference>
<evidence type="ECO:0000256" key="6">
    <source>
        <dbReference type="ARBA" id="ARBA00023316"/>
    </source>
</evidence>
<dbReference type="Pfam" id="PF00768">
    <property type="entry name" value="Peptidase_S11"/>
    <property type="match status" value="1"/>
</dbReference>
<keyword evidence="2" id="KW-0732">Signal</keyword>
<dbReference type="PANTHER" id="PTHR21581:SF33">
    <property type="entry name" value="D-ALANYL-D-ALANINE CARBOXYPEPTIDASE DACB"/>
    <property type="match status" value="1"/>
</dbReference>
<evidence type="ECO:0000256" key="8">
    <source>
        <dbReference type="SAM" id="Phobius"/>
    </source>
</evidence>
<dbReference type="InterPro" id="IPR018044">
    <property type="entry name" value="Peptidase_S11"/>
</dbReference>
<keyword evidence="8" id="KW-1133">Transmembrane helix</keyword>
<dbReference type="GO" id="GO:0008360">
    <property type="term" value="P:regulation of cell shape"/>
    <property type="evidence" value="ECO:0007669"/>
    <property type="project" value="UniProtKB-KW"/>
</dbReference>